<dbReference type="PANTHER" id="PTHR36115">
    <property type="entry name" value="PROLINE-RICH ANTIGEN HOMOLOG-RELATED"/>
    <property type="match status" value="1"/>
</dbReference>
<feature type="domain" description="RDD" evidence="7">
    <location>
        <begin position="11"/>
        <end position="160"/>
    </location>
</feature>
<dbReference type="InterPro" id="IPR010432">
    <property type="entry name" value="RDD"/>
</dbReference>
<evidence type="ECO:0000256" key="3">
    <source>
        <dbReference type="ARBA" id="ARBA00022692"/>
    </source>
</evidence>
<dbReference type="Proteomes" id="UP000546642">
    <property type="component" value="Unassembled WGS sequence"/>
</dbReference>
<comment type="caution">
    <text evidence="8">The sequence shown here is derived from an EMBL/GenBank/DDBJ whole genome shotgun (WGS) entry which is preliminary data.</text>
</comment>
<gene>
    <name evidence="8" type="ORF">HNR23_001179</name>
</gene>
<dbReference type="EMBL" id="JACHDS010000001">
    <property type="protein sequence ID" value="MBB6171119.1"/>
    <property type="molecule type" value="Genomic_DNA"/>
</dbReference>
<protein>
    <submittedName>
        <fullName evidence="8">Putative RDD family membrane protein YckC</fullName>
    </submittedName>
</protein>
<evidence type="ECO:0000313" key="9">
    <source>
        <dbReference type="Proteomes" id="UP000546642"/>
    </source>
</evidence>
<sequence>MPQVAPARPPATWLRRTGARLVDLVLVMVPSAVAAGIVGLVWLGALALGGGAKAENFFIIFCVCYFLILVGYDAVNVARRRRTAGKKLLDLEVAPREGGGHPGPIPIASIVARAAVFHVWVLFWWIPGWNVVAGILFLVFCVLWPLWSRPYGQGVHDHVARTIVVHSG</sequence>
<feature type="transmembrane region" description="Helical" evidence="6">
    <location>
        <begin position="129"/>
        <end position="147"/>
    </location>
</feature>
<evidence type="ECO:0000256" key="2">
    <source>
        <dbReference type="ARBA" id="ARBA00022475"/>
    </source>
</evidence>
<organism evidence="8 9">
    <name type="scientific">Nocardiopsis mwathae</name>
    <dbReference type="NCBI Taxonomy" id="1472723"/>
    <lineage>
        <taxon>Bacteria</taxon>
        <taxon>Bacillati</taxon>
        <taxon>Actinomycetota</taxon>
        <taxon>Actinomycetes</taxon>
        <taxon>Streptosporangiales</taxon>
        <taxon>Nocardiopsidaceae</taxon>
        <taxon>Nocardiopsis</taxon>
    </lineage>
</organism>
<dbReference type="PANTHER" id="PTHR36115:SF4">
    <property type="entry name" value="MEMBRANE PROTEIN"/>
    <property type="match status" value="1"/>
</dbReference>
<dbReference type="InterPro" id="IPR051791">
    <property type="entry name" value="Pra-immunoreactive"/>
</dbReference>
<evidence type="ECO:0000256" key="5">
    <source>
        <dbReference type="ARBA" id="ARBA00023136"/>
    </source>
</evidence>
<dbReference type="Pfam" id="PF06271">
    <property type="entry name" value="RDD"/>
    <property type="match status" value="1"/>
</dbReference>
<dbReference type="AlphaFoldDB" id="A0A7W9YFH4"/>
<keyword evidence="2" id="KW-1003">Cell membrane</keyword>
<reference evidence="8 9" key="1">
    <citation type="submission" date="2020-08" db="EMBL/GenBank/DDBJ databases">
        <title>Sequencing the genomes of 1000 actinobacteria strains.</title>
        <authorList>
            <person name="Klenk H.-P."/>
        </authorList>
    </citation>
    <scope>NUCLEOTIDE SEQUENCE [LARGE SCALE GENOMIC DNA]</scope>
    <source>
        <strain evidence="8 9">DSM 46659</strain>
    </source>
</reference>
<comment type="subcellular location">
    <subcellularLocation>
        <location evidence="1">Cell membrane</location>
        <topology evidence="1">Multi-pass membrane protein</topology>
    </subcellularLocation>
</comment>
<dbReference type="RefSeq" id="WP_184074274.1">
    <property type="nucleotide sequence ID" value="NZ_JACHDS010000001.1"/>
</dbReference>
<evidence type="ECO:0000313" key="8">
    <source>
        <dbReference type="EMBL" id="MBB6171119.1"/>
    </source>
</evidence>
<name>A0A7W9YFH4_9ACTN</name>
<proteinExistence type="predicted"/>
<keyword evidence="5 6" id="KW-0472">Membrane</keyword>
<evidence type="ECO:0000256" key="4">
    <source>
        <dbReference type="ARBA" id="ARBA00022989"/>
    </source>
</evidence>
<dbReference type="GO" id="GO:0005886">
    <property type="term" value="C:plasma membrane"/>
    <property type="evidence" value="ECO:0007669"/>
    <property type="project" value="UniProtKB-SubCell"/>
</dbReference>
<accession>A0A7W9YFH4</accession>
<keyword evidence="4 6" id="KW-1133">Transmembrane helix</keyword>
<evidence type="ECO:0000256" key="1">
    <source>
        <dbReference type="ARBA" id="ARBA00004651"/>
    </source>
</evidence>
<evidence type="ECO:0000256" key="6">
    <source>
        <dbReference type="SAM" id="Phobius"/>
    </source>
</evidence>
<feature type="transmembrane region" description="Helical" evidence="6">
    <location>
        <begin position="57"/>
        <end position="78"/>
    </location>
</feature>
<feature type="transmembrane region" description="Helical" evidence="6">
    <location>
        <begin position="21"/>
        <end position="45"/>
    </location>
</feature>
<keyword evidence="9" id="KW-1185">Reference proteome</keyword>
<evidence type="ECO:0000259" key="7">
    <source>
        <dbReference type="Pfam" id="PF06271"/>
    </source>
</evidence>
<keyword evidence="3 6" id="KW-0812">Transmembrane</keyword>